<comment type="similarity">
    <text evidence="2 5">Belongs to the RxLR effector family.</text>
</comment>
<feature type="non-terminal residue" evidence="6">
    <location>
        <position position="1"/>
    </location>
</feature>
<evidence type="ECO:0000313" key="6">
    <source>
        <dbReference type="EMBL" id="ETI54193.1"/>
    </source>
</evidence>
<comment type="domain">
    <text evidence="5">The RxLR-dEER motif acts to carry the protein into the host cell cytoplasm through binding to cell surface phosphatidylinositol-3-phosphate.</text>
</comment>
<reference evidence="6 7" key="1">
    <citation type="submission" date="2013-11" db="EMBL/GenBank/DDBJ databases">
        <title>The Genome Sequence of Phytophthora parasitica P1569.</title>
        <authorList>
            <consortium name="The Broad Institute Genomics Platform"/>
            <person name="Russ C."/>
            <person name="Tyler B."/>
            <person name="Panabieres F."/>
            <person name="Shan W."/>
            <person name="Tripathy S."/>
            <person name="Grunwald N."/>
            <person name="Machado M."/>
            <person name="Johnson C.S."/>
            <person name="Arredondo F."/>
            <person name="Hong C."/>
            <person name="Coffey M."/>
            <person name="Young S.K."/>
            <person name="Zeng Q."/>
            <person name="Gargeya S."/>
            <person name="Fitzgerald M."/>
            <person name="Abouelleil A."/>
            <person name="Alvarado L."/>
            <person name="Chapman S.B."/>
            <person name="Gainer-Dewar J."/>
            <person name="Goldberg J."/>
            <person name="Griggs A."/>
            <person name="Gujja S."/>
            <person name="Hansen M."/>
            <person name="Howarth C."/>
            <person name="Imamovic A."/>
            <person name="Ireland A."/>
            <person name="Larimer J."/>
            <person name="McCowan C."/>
            <person name="Murphy C."/>
            <person name="Pearson M."/>
            <person name="Poon T.W."/>
            <person name="Priest M."/>
            <person name="Roberts A."/>
            <person name="Saif S."/>
            <person name="Shea T."/>
            <person name="Sykes S."/>
            <person name="Wortman J."/>
            <person name="Nusbaum C."/>
            <person name="Birren B."/>
        </authorList>
    </citation>
    <scope>NUCLEOTIDE SEQUENCE [LARGE SCALE GENOMIC DNA]</scope>
    <source>
        <strain evidence="6 7">P1569</strain>
    </source>
</reference>
<keyword evidence="4" id="KW-0732">Signal</keyword>
<comment type="subcellular location">
    <subcellularLocation>
        <location evidence="1 5">Secreted</location>
    </subcellularLocation>
</comment>
<evidence type="ECO:0000256" key="4">
    <source>
        <dbReference type="ARBA" id="ARBA00022729"/>
    </source>
</evidence>
<dbReference type="eggNOG" id="ENOG502RGI6">
    <property type="taxonomic scope" value="Eukaryota"/>
</dbReference>
<dbReference type="InterPro" id="IPR031825">
    <property type="entry name" value="RXLR"/>
</dbReference>
<accession>V9FTU5</accession>
<name>V9FTU5_PHYNI</name>
<evidence type="ECO:0000256" key="3">
    <source>
        <dbReference type="ARBA" id="ARBA00022525"/>
    </source>
</evidence>
<protein>
    <recommendedName>
        <fullName evidence="5">RxLR effector protein</fullName>
    </recommendedName>
</protein>
<dbReference type="Proteomes" id="UP000018721">
    <property type="component" value="Unassembled WGS sequence"/>
</dbReference>
<evidence type="ECO:0000256" key="1">
    <source>
        <dbReference type="ARBA" id="ARBA00004613"/>
    </source>
</evidence>
<evidence type="ECO:0000313" key="7">
    <source>
        <dbReference type="Proteomes" id="UP000018721"/>
    </source>
</evidence>
<dbReference type="HOGENOM" id="CLU_1071978_0_0_1"/>
<keyword evidence="3 5" id="KW-0964">Secreted</keyword>
<comment type="function">
    <text evidence="5">Effector that suppresses plant defense responses during pathogen infection.</text>
</comment>
<comment type="caution">
    <text evidence="6">The sequence shown here is derived from an EMBL/GenBank/DDBJ whole genome shotgun (WGS) entry which is preliminary data.</text>
</comment>
<evidence type="ECO:0000256" key="5">
    <source>
        <dbReference type="RuleBase" id="RU367124"/>
    </source>
</evidence>
<evidence type="ECO:0000256" key="2">
    <source>
        <dbReference type="ARBA" id="ARBA00010400"/>
    </source>
</evidence>
<dbReference type="AlphaFoldDB" id="V9FTU5"/>
<dbReference type="EMBL" id="ANIZ01000543">
    <property type="protein sequence ID" value="ETI54193.1"/>
    <property type="molecule type" value="Genomic_DNA"/>
</dbReference>
<gene>
    <name evidence="6" type="ORF">F443_02954</name>
</gene>
<organism evidence="6 7">
    <name type="scientific">Phytophthora nicotianae P1569</name>
    <dbReference type="NCBI Taxonomy" id="1317065"/>
    <lineage>
        <taxon>Eukaryota</taxon>
        <taxon>Sar</taxon>
        <taxon>Stramenopiles</taxon>
        <taxon>Oomycota</taxon>
        <taxon>Peronosporomycetes</taxon>
        <taxon>Peronosporales</taxon>
        <taxon>Peronosporaceae</taxon>
        <taxon>Phytophthora</taxon>
    </lineage>
</organism>
<proteinExistence type="inferred from homology"/>
<dbReference type="Pfam" id="PF16810">
    <property type="entry name" value="RXLR"/>
    <property type="match status" value="1"/>
</dbReference>
<keyword evidence="7" id="KW-1185">Reference proteome</keyword>
<sequence length="260" mass="29693">FCLQWRLFPASTRSLHFPRHLSRAMQFRYVLLLVGAAFFAGGNAAMATMDSQLSVAKVRRIPAKRVLRALNEEPDDGEERGPFTSVSISQSLSNWINKAGPKLLLNDDEILVLASKAEHTPIKVLKTLELDTRLHGILRNPNLKSFSRYLELRGEDPTKALVATLIKQYGDTEVAKYLFDVKHNSKIADESIKKHADILLGAQYAKWADDGVTPRTVGVNFDHYPETWGKNPYEKVWWEYLDVWAERESKKVTKRNKTRK</sequence>